<organism evidence="2 3">
    <name type="scientific">Heliocybe sulcata</name>
    <dbReference type="NCBI Taxonomy" id="5364"/>
    <lineage>
        <taxon>Eukaryota</taxon>
        <taxon>Fungi</taxon>
        <taxon>Dikarya</taxon>
        <taxon>Basidiomycota</taxon>
        <taxon>Agaricomycotina</taxon>
        <taxon>Agaricomycetes</taxon>
        <taxon>Gloeophyllales</taxon>
        <taxon>Gloeophyllaceae</taxon>
        <taxon>Heliocybe</taxon>
    </lineage>
</organism>
<accession>A0A5C3NCF7</accession>
<evidence type="ECO:0000313" key="3">
    <source>
        <dbReference type="Proteomes" id="UP000305948"/>
    </source>
</evidence>
<dbReference type="Gene3D" id="1.10.472.10">
    <property type="entry name" value="Cyclin-like"/>
    <property type="match status" value="1"/>
</dbReference>
<feature type="compositionally biased region" description="Basic residues" evidence="1">
    <location>
        <begin position="374"/>
        <end position="387"/>
    </location>
</feature>
<feature type="region of interest" description="Disordered" evidence="1">
    <location>
        <begin position="200"/>
        <end position="311"/>
    </location>
</feature>
<dbReference type="STRING" id="5364.A0A5C3NCF7"/>
<keyword evidence="3" id="KW-1185">Reference proteome</keyword>
<dbReference type="CDD" id="cd20557">
    <property type="entry name" value="CYCLIN_ScPCL1-like"/>
    <property type="match status" value="1"/>
</dbReference>
<dbReference type="Proteomes" id="UP000305948">
    <property type="component" value="Unassembled WGS sequence"/>
</dbReference>
<reference evidence="2 3" key="1">
    <citation type="journal article" date="2019" name="Nat. Ecol. Evol.">
        <title>Megaphylogeny resolves global patterns of mushroom evolution.</title>
        <authorList>
            <person name="Varga T."/>
            <person name="Krizsan K."/>
            <person name="Foldi C."/>
            <person name="Dima B."/>
            <person name="Sanchez-Garcia M."/>
            <person name="Sanchez-Ramirez S."/>
            <person name="Szollosi G.J."/>
            <person name="Szarkandi J.G."/>
            <person name="Papp V."/>
            <person name="Albert L."/>
            <person name="Andreopoulos W."/>
            <person name="Angelini C."/>
            <person name="Antonin V."/>
            <person name="Barry K.W."/>
            <person name="Bougher N.L."/>
            <person name="Buchanan P."/>
            <person name="Buyck B."/>
            <person name="Bense V."/>
            <person name="Catcheside P."/>
            <person name="Chovatia M."/>
            <person name="Cooper J."/>
            <person name="Damon W."/>
            <person name="Desjardin D."/>
            <person name="Finy P."/>
            <person name="Geml J."/>
            <person name="Haridas S."/>
            <person name="Hughes K."/>
            <person name="Justo A."/>
            <person name="Karasinski D."/>
            <person name="Kautmanova I."/>
            <person name="Kiss B."/>
            <person name="Kocsube S."/>
            <person name="Kotiranta H."/>
            <person name="LaButti K.M."/>
            <person name="Lechner B.E."/>
            <person name="Liimatainen K."/>
            <person name="Lipzen A."/>
            <person name="Lukacs Z."/>
            <person name="Mihaltcheva S."/>
            <person name="Morgado L.N."/>
            <person name="Niskanen T."/>
            <person name="Noordeloos M.E."/>
            <person name="Ohm R.A."/>
            <person name="Ortiz-Santana B."/>
            <person name="Ovrebo C."/>
            <person name="Racz N."/>
            <person name="Riley R."/>
            <person name="Savchenko A."/>
            <person name="Shiryaev A."/>
            <person name="Soop K."/>
            <person name="Spirin V."/>
            <person name="Szebenyi C."/>
            <person name="Tomsovsky M."/>
            <person name="Tulloss R.E."/>
            <person name="Uehling J."/>
            <person name="Grigoriev I.V."/>
            <person name="Vagvolgyi C."/>
            <person name="Papp T."/>
            <person name="Martin F.M."/>
            <person name="Miettinen O."/>
            <person name="Hibbett D.S."/>
            <person name="Nagy L.G."/>
        </authorList>
    </citation>
    <scope>NUCLEOTIDE SEQUENCE [LARGE SCALE GENOMIC DNA]</scope>
    <source>
        <strain evidence="2 3">OMC1185</strain>
    </source>
</reference>
<feature type="compositionally biased region" description="Basic and acidic residues" evidence="1">
    <location>
        <begin position="351"/>
        <end position="373"/>
    </location>
</feature>
<proteinExistence type="predicted"/>
<evidence type="ECO:0000313" key="2">
    <source>
        <dbReference type="EMBL" id="TFK54685.1"/>
    </source>
</evidence>
<evidence type="ECO:0000256" key="1">
    <source>
        <dbReference type="SAM" id="MobiDB-lite"/>
    </source>
</evidence>
<evidence type="ECO:0008006" key="4">
    <source>
        <dbReference type="Google" id="ProtNLM"/>
    </source>
</evidence>
<name>A0A5C3NCF7_9AGAM</name>
<dbReference type="EMBL" id="ML213505">
    <property type="protein sequence ID" value="TFK54685.1"/>
    <property type="molecule type" value="Genomic_DNA"/>
</dbReference>
<feature type="compositionally biased region" description="Polar residues" evidence="1">
    <location>
        <begin position="237"/>
        <end position="248"/>
    </location>
</feature>
<feature type="compositionally biased region" description="Low complexity" evidence="1">
    <location>
        <begin position="205"/>
        <end position="236"/>
    </location>
</feature>
<dbReference type="AlphaFoldDB" id="A0A5C3NCF7"/>
<dbReference type="OrthoDB" id="286814at2759"/>
<gene>
    <name evidence="2" type="ORF">OE88DRAFT_1653126</name>
</gene>
<feature type="compositionally biased region" description="Basic and acidic residues" evidence="1">
    <location>
        <begin position="272"/>
        <end position="283"/>
    </location>
</feature>
<sequence>MSGPNPKHPSSLIPSSEHNLLIEELLRIPNCHWWLIDYMTRWVCRLANVYTGDHPSRTFPALNLYAYSVIVQASIPTAVILRTIVYLSRATHYRAGCVEMVHRKIFLGAMMSAYKCANDATHKGSSWSRFSQHFSPQQILQIELDWNFSLDFEFELSDDDILQHYEPLKQACFPPPAGSHEIRAVMAQPAVTPIHYERPQRALVSSSPPDFDSEPSPASPSASGSRSPSRSSSSPFNQSLDGSTPESTLVSPLPRPARRRRRPSPVPSYDHGVSERSRSRQEDLSTAPTSRERAQHIQRHCSGSAQCPGSPEDPAILHRVLRVLRSHGHPIPNVLAVWERSQKVSDSLPGQDRHTPVDAPRHRLRSKPYDHPHASRVARRSTRTRAF</sequence>
<feature type="region of interest" description="Disordered" evidence="1">
    <location>
        <begin position="345"/>
        <end position="387"/>
    </location>
</feature>
<protein>
    <recommendedName>
        <fullName evidence="4">Cyclin N-terminal domain-containing protein</fullName>
    </recommendedName>
</protein>